<keyword evidence="5 6" id="KW-0949">S-adenosyl-L-methionine</keyword>
<proteinExistence type="inferred from homology"/>
<dbReference type="Gene3D" id="3.40.50.150">
    <property type="entry name" value="Vaccinia Virus protein VP39"/>
    <property type="match status" value="1"/>
</dbReference>
<keyword evidence="1 6" id="KW-0963">Cytoplasm</keyword>
<keyword evidence="8" id="KW-1185">Reference proteome</keyword>
<organism evidence="7 8">
    <name type="scientific">Ferranicluibacter rubi</name>
    <dbReference type="NCBI Taxonomy" id="2715133"/>
    <lineage>
        <taxon>Bacteria</taxon>
        <taxon>Pseudomonadati</taxon>
        <taxon>Pseudomonadota</taxon>
        <taxon>Alphaproteobacteria</taxon>
        <taxon>Hyphomicrobiales</taxon>
        <taxon>Rhizobiaceae</taxon>
        <taxon>Ferranicluibacter</taxon>
    </lineage>
</organism>
<feature type="binding site" evidence="6">
    <location>
        <position position="140"/>
    </location>
    <ligand>
        <name>S-adenosyl-L-methionine</name>
        <dbReference type="ChEBI" id="CHEBI:59789"/>
    </ligand>
</feature>
<accession>A0AA43ZG00</accession>
<protein>
    <recommendedName>
        <fullName evidence="6">Ribosomal RNA small subunit methyltransferase G</fullName>
        <ecNumber evidence="6">2.1.1.170</ecNumber>
    </recommendedName>
    <alternativeName>
        <fullName evidence="6">16S rRNA 7-methylguanosine methyltransferase</fullName>
        <shortName evidence="6">16S rRNA m7G methyltransferase</shortName>
    </alternativeName>
</protein>
<gene>
    <name evidence="6 7" type="primary">rsmG</name>
    <name evidence="7" type="ORF">G8E10_10940</name>
</gene>
<keyword evidence="2 6" id="KW-0698">rRNA processing</keyword>
<evidence type="ECO:0000313" key="8">
    <source>
        <dbReference type="Proteomes" id="UP001155840"/>
    </source>
</evidence>
<dbReference type="GO" id="GO:0070043">
    <property type="term" value="F:rRNA (guanine-N7-)-methyltransferase activity"/>
    <property type="evidence" value="ECO:0007669"/>
    <property type="project" value="UniProtKB-UniRule"/>
</dbReference>
<evidence type="ECO:0000256" key="3">
    <source>
        <dbReference type="ARBA" id="ARBA00022603"/>
    </source>
</evidence>
<feature type="binding site" evidence="6">
    <location>
        <begin position="124"/>
        <end position="125"/>
    </location>
    <ligand>
        <name>S-adenosyl-L-methionine</name>
        <dbReference type="ChEBI" id="CHEBI:59789"/>
    </ligand>
</feature>
<dbReference type="SUPFAM" id="SSF53335">
    <property type="entry name" value="S-adenosyl-L-methionine-dependent methyltransferases"/>
    <property type="match status" value="1"/>
</dbReference>
<evidence type="ECO:0000256" key="4">
    <source>
        <dbReference type="ARBA" id="ARBA00022679"/>
    </source>
</evidence>
<dbReference type="PIRSF" id="PIRSF003078">
    <property type="entry name" value="GidB"/>
    <property type="match status" value="1"/>
</dbReference>
<comment type="subcellular location">
    <subcellularLocation>
        <location evidence="6">Cytoplasm</location>
    </subcellularLocation>
</comment>
<dbReference type="Proteomes" id="UP001155840">
    <property type="component" value="Unassembled WGS sequence"/>
</dbReference>
<dbReference type="EMBL" id="JAANCM010000004">
    <property type="protein sequence ID" value="NHT76253.1"/>
    <property type="molecule type" value="Genomic_DNA"/>
</dbReference>
<comment type="catalytic activity">
    <reaction evidence="6">
        <text>guanosine(527) in 16S rRNA + S-adenosyl-L-methionine = N(7)-methylguanosine(527) in 16S rRNA + S-adenosyl-L-homocysteine</text>
        <dbReference type="Rhea" id="RHEA:42732"/>
        <dbReference type="Rhea" id="RHEA-COMP:10209"/>
        <dbReference type="Rhea" id="RHEA-COMP:10210"/>
        <dbReference type="ChEBI" id="CHEBI:57856"/>
        <dbReference type="ChEBI" id="CHEBI:59789"/>
        <dbReference type="ChEBI" id="CHEBI:74269"/>
        <dbReference type="ChEBI" id="CHEBI:74480"/>
        <dbReference type="EC" id="2.1.1.170"/>
    </reaction>
</comment>
<dbReference type="PANTHER" id="PTHR31760">
    <property type="entry name" value="S-ADENOSYL-L-METHIONINE-DEPENDENT METHYLTRANSFERASES SUPERFAMILY PROTEIN"/>
    <property type="match status" value="1"/>
</dbReference>
<dbReference type="GO" id="GO:0005829">
    <property type="term" value="C:cytosol"/>
    <property type="evidence" value="ECO:0007669"/>
    <property type="project" value="TreeGrafter"/>
</dbReference>
<dbReference type="PANTHER" id="PTHR31760:SF0">
    <property type="entry name" value="S-ADENOSYL-L-METHIONINE-DEPENDENT METHYLTRANSFERASES SUPERFAMILY PROTEIN"/>
    <property type="match status" value="1"/>
</dbReference>
<feature type="binding site" evidence="6">
    <location>
        <position position="76"/>
    </location>
    <ligand>
        <name>S-adenosyl-L-methionine</name>
        <dbReference type="ChEBI" id="CHEBI:59789"/>
    </ligand>
</feature>
<dbReference type="AlphaFoldDB" id="A0AA43ZG00"/>
<dbReference type="NCBIfam" id="TIGR00138">
    <property type="entry name" value="rsmG_gidB"/>
    <property type="match status" value="1"/>
</dbReference>
<evidence type="ECO:0000256" key="2">
    <source>
        <dbReference type="ARBA" id="ARBA00022552"/>
    </source>
</evidence>
<comment type="similarity">
    <text evidence="6">Belongs to the methyltransferase superfamily. RNA methyltransferase RsmG family.</text>
</comment>
<evidence type="ECO:0000256" key="1">
    <source>
        <dbReference type="ARBA" id="ARBA00022490"/>
    </source>
</evidence>
<dbReference type="InterPro" id="IPR029063">
    <property type="entry name" value="SAM-dependent_MTases_sf"/>
</dbReference>
<evidence type="ECO:0000313" key="7">
    <source>
        <dbReference type="EMBL" id="NHT76253.1"/>
    </source>
</evidence>
<keyword evidence="3 6" id="KW-0489">Methyltransferase</keyword>
<evidence type="ECO:0000256" key="5">
    <source>
        <dbReference type="ARBA" id="ARBA00022691"/>
    </source>
</evidence>
<keyword evidence="4 6" id="KW-0808">Transferase</keyword>
<evidence type="ECO:0000256" key="6">
    <source>
        <dbReference type="HAMAP-Rule" id="MF_00074"/>
    </source>
</evidence>
<comment type="caution">
    <text evidence="7">The sequence shown here is derived from an EMBL/GenBank/DDBJ whole genome shotgun (WGS) entry which is preliminary data.</text>
</comment>
<comment type="function">
    <text evidence="6">Specifically methylates the N7 position of guanine in position 527 of 16S rRNA.</text>
</comment>
<dbReference type="Pfam" id="PF02527">
    <property type="entry name" value="GidB"/>
    <property type="match status" value="1"/>
</dbReference>
<dbReference type="EC" id="2.1.1.170" evidence="6"/>
<sequence>MASQSAELIGLRVSRETTERLQHFTQLFLKWAKTINLVAPSTLGDIGNRHIRDSAQIYALAPGPKTWIDLGSGGGFPGVITAILLSEISEGWVHLVESNQKKAAFLRVALQETGARGSVHVLRIEDAPTKIPACDAISARAVADLSLLLQFIAPWMASGATRAFFHKGRDYETEVANARGRYDFDLVKHQSIVEADSVILEITRMQQLSQGAGAINVAR</sequence>
<comment type="caution">
    <text evidence="6">Lacks conserved residue(s) required for the propagation of feature annotation.</text>
</comment>
<dbReference type="HAMAP" id="MF_00074">
    <property type="entry name" value="16SrRNA_methyltr_G"/>
    <property type="match status" value="1"/>
</dbReference>
<reference evidence="7" key="1">
    <citation type="submission" date="2020-03" db="EMBL/GenBank/DDBJ databases">
        <title>Ferranicluibacter endophyticum gen. nov., sp. nov., a new genus isolated from Rubus ulmifolius Schott. stem.</title>
        <authorList>
            <person name="Roca-Couso R."/>
            <person name="Flores-Felix J.D."/>
            <person name="Igual J.M."/>
            <person name="Rivas R."/>
        </authorList>
    </citation>
    <scope>NUCLEOTIDE SEQUENCE</scope>
    <source>
        <strain evidence="7">CRRU44</strain>
    </source>
</reference>
<name>A0AA43ZG00_9HYPH</name>
<dbReference type="InterPro" id="IPR003682">
    <property type="entry name" value="rRNA_ssu_MeTfrase_G"/>
</dbReference>
<dbReference type="RefSeq" id="WP_167128702.1">
    <property type="nucleotide sequence ID" value="NZ_JAANCM010000004.1"/>
</dbReference>
<feature type="binding site" evidence="6">
    <location>
        <position position="71"/>
    </location>
    <ligand>
        <name>S-adenosyl-L-methionine</name>
        <dbReference type="ChEBI" id="CHEBI:59789"/>
    </ligand>
</feature>